<feature type="region of interest" description="Disordered" evidence="1">
    <location>
        <begin position="726"/>
        <end position="746"/>
    </location>
</feature>
<protein>
    <recommendedName>
        <fullName evidence="4">Cadherin domain-containing protein</fullName>
    </recommendedName>
</protein>
<reference evidence="2 3" key="1">
    <citation type="journal article" date="2021" name="Sci. Rep.">
        <title>Phenotypic and genomic hallmarks of a novel, potentially pathogenic rapidly growing Mycobacterium species related to the Mycobacterium fortuitum complex.</title>
        <authorList>
            <person name="Gharbi R."/>
            <person name="Khanna V."/>
            <person name="Frigui W."/>
            <person name="Mhenni B."/>
            <person name="Brosch R."/>
            <person name="Mardassi H."/>
        </authorList>
    </citation>
    <scope>NUCLEOTIDE SEQUENCE [LARGE SCALE GENOMIC DNA]</scope>
    <source>
        <strain evidence="2 3">TNTM28</strain>
    </source>
</reference>
<dbReference type="EMBL" id="VOMB01000020">
    <property type="protein sequence ID" value="MBU9765510.1"/>
    <property type="molecule type" value="Genomic_DNA"/>
</dbReference>
<dbReference type="Proteomes" id="UP000812982">
    <property type="component" value="Unassembled WGS sequence"/>
</dbReference>
<accession>A0ABS6KPG5</accession>
<dbReference type="Pfam" id="PF17963">
    <property type="entry name" value="Big_9"/>
    <property type="match status" value="1"/>
</dbReference>
<evidence type="ECO:0000313" key="2">
    <source>
        <dbReference type="EMBL" id="MBU9765510.1"/>
    </source>
</evidence>
<organism evidence="2 3">
    <name type="scientific">[Mycobacterium] fortunisiensis</name>
    <dbReference type="NCBI Taxonomy" id="2600579"/>
    <lineage>
        <taxon>Bacteria</taxon>
        <taxon>Bacillati</taxon>
        <taxon>Actinomycetota</taxon>
        <taxon>Actinomycetes</taxon>
        <taxon>Mycobacteriales</taxon>
        <taxon>Mycobacteriaceae</taxon>
        <taxon>Mycolicibacterium</taxon>
    </lineage>
</organism>
<evidence type="ECO:0000256" key="1">
    <source>
        <dbReference type="SAM" id="MobiDB-lite"/>
    </source>
</evidence>
<dbReference type="NCBIfam" id="TIGR01965">
    <property type="entry name" value="VCBS_repeat"/>
    <property type="match status" value="1"/>
</dbReference>
<evidence type="ECO:0008006" key="4">
    <source>
        <dbReference type="Google" id="ProtNLM"/>
    </source>
</evidence>
<dbReference type="RefSeq" id="WP_217159178.1">
    <property type="nucleotide sequence ID" value="NZ_VOMB01000020.1"/>
</dbReference>
<evidence type="ECO:0000313" key="3">
    <source>
        <dbReference type="Proteomes" id="UP000812982"/>
    </source>
</evidence>
<gene>
    <name evidence="2" type="ORF">FR943_16855</name>
</gene>
<keyword evidence="3" id="KW-1185">Reference proteome</keyword>
<proteinExistence type="predicted"/>
<name>A0ABS6KPG5_9MYCO</name>
<dbReference type="InterPro" id="IPR010221">
    <property type="entry name" value="VCBS_dom"/>
</dbReference>
<sequence>METPEPAPLPAAAPSTAVATAAPSPVQVAAAEPRTTGFQAVLDDVLETLGLSYSAKRGSSPIGPVDTVVPAAWLASRQLHSARNAELPAATITTSDVLPDAAVDPPDLTEIADLAVDLIGRVPVVGALVRELHDVATSSQTYSVTAAAAVPTDGVTTAAATAAATDAAAFNAVIQRAVDRLAGVSTWIWHQLTWPGPPHQFVDVANNQIDRVLDAADDQLDALIAAAPAGTPAQVVSDFVDILHFWMAPAVPNYSFSDTLNAMGDFLNRVVPPFNIVDGAGTLSIISVYKIMGAAVAGTATALSDMLNGVYDLQQIEIDVIRVTTGATVTRSDLTNLTTLGTKVAASILVGGGAYSNPSKVLSETTLPVWTAEQVNPFTIMTYVALVGMYKRFQEIANFAKFTTNTTYESWIYTVDLGSASTRSQYAAGSFHAYDQDGRPVNFQPADGLTYTSKWGALVTINTYDGGYTYTATLPGEDYFHAGAAGEYDTVTIPVYTADGAPYDITFQVKIIDTENSTPTVTNSVGSGDALGVVRGTAAGSDADGDTLTYSLVGSSVTGLSGNSAYTTNGGIVTLDPSTGDFTYASTSTGGSSASFQVQVNDGHGGLTTTTVTVPNTAAITPANLDTSTQGVVTGALPAPTADAGMFSYALGSGPSYGTLSFNPATGAFTYTRTATDHSTPAADSFTVIATDANGRTVTLKVPVQPTVADTAPTLTLTTAPTVGTLSGSTDTTGSATSTQTTTGKFTSTDDDGDTVTYSASTGSLGGTLTFNSDGNFTYTGTLSNKVRHAAAKIGATAAQMNDTFTVTASDGYGGTATYTLNVPIYALNSAPTVDSWGVTHLLVTIGTAVKVSDADGDLTSNSKPHNGNANDGTPWYTFSRSTNTFNWYGSGGLQDFSASGTGDITFTVGDGYYVVVNGVVTGTPSSASKTG</sequence>
<comment type="caution">
    <text evidence="2">The sequence shown here is derived from an EMBL/GenBank/DDBJ whole genome shotgun (WGS) entry which is preliminary data.</text>
</comment>